<evidence type="ECO:0000256" key="1">
    <source>
        <dbReference type="ARBA" id="ARBA00005054"/>
    </source>
</evidence>
<dbReference type="NCBIfam" id="TIGR00639">
    <property type="entry name" value="PurN"/>
    <property type="match status" value="1"/>
</dbReference>
<evidence type="ECO:0000256" key="6">
    <source>
        <dbReference type="HAMAP-Rule" id="MF_01930"/>
    </source>
</evidence>
<evidence type="ECO:0000256" key="4">
    <source>
        <dbReference type="ARBA" id="ARBA00038440"/>
    </source>
</evidence>
<dbReference type="PROSITE" id="PS00373">
    <property type="entry name" value="GART"/>
    <property type="match status" value="1"/>
</dbReference>
<dbReference type="FunFam" id="3.40.50.170:FF:000029">
    <property type="entry name" value="Phosphoribosylglycinamide formyltransferase"/>
    <property type="match status" value="1"/>
</dbReference>
<evidence type="ECO:0000259" key="7">
    <source>
        <dbReference type="Pfam" id="PF00551"/>
    </source>
</evidence>
<dbReference type="GO" id="GO:0006189">
    <property type="term" value="P:'de novo' IMP biosynthetic process"/>
    <property type="evidence" value="ECO:0007669"/>
    <property type="project" value="UniProtKB-UniRule"/>
</dbReference>
<dbReference type="EMBL" id="CP001839">
    <property type="protein sequence ID" value="ADA67622.1"/>
    <property type="molecule type" value="Genomic_DNA"/>
</dbReference>
<comment type="catalytic activity">
    <reaction evidence="5 6">
        <text>N(1)-(5-phospho-beta-D-ribosyl)glycinamide + (6R)-10-formyltetrahydrofolate = N(2)-formyl-N(1)-(5-phospho-beta-D-ribosyl)glycinamide + (6S)-5,6,7,8-tetrahydrofolate + H(+)</text>
        <dbReference type="Rhea" id="RHEA:15053"/>
        <dbReference type="ChEBI" id="CHEBI:15378"/>
        <dbReference type="ChEBI" id="CHEBI:57453"/>
        <dbReference type="ChEBI" id="CHEBI:143788"/>
        <dbReference type="ChEBI" id="CHEBI:147286"/>
        <dbReference type="ChEBI" id="CHEBI:195366"/>
        <dbReference type="EC" id="2.1.2.2"/>
    </reaction>
</comment>
<dbReference type="InterPro" id="IPR002376">
    <property type="entry name" value="Formyl_transf_N"/>
</dbReference>
<feature type="domain" description="Formyl transferase N-terminal" evidence="7">
    <location>
        <begin position="12"/>
        <end position="183"/>
    </location>
</feature>
<feature type="active site" description="Proton donor" evidence="6">
    <location>
        <position position="110"/>
    </location>
</feature>
<sequence>MCSVLQRRVPPRIVVLASGNGSNFEAIVNAARSGELSAEIQMLLVDRNCYAIERAKKLQIPWERLEKPWAESLKKRLEELNPDLVVLAGFMRILPAEIVERWKWKIVNIHPSLLPAFPGTHAIEKAYEYGVKVTGITIHFVDEGVDTGPIIFQKAVEIKKDWSLERLEEEIHKIEHRYYPLVIQKVLEGKWKIEGRRVILEEDIG</sequence>
<dbReference type="Gene3D" id="3.40.50.170">
    <property type="entry name" value="Formyl transferase, N-terminal domain"/>
    <property type="match status" value="1"/>
</dbReference>
<keyword evidence="2 6" id="KW-0808">Transferase</keyword>
<keyword evidence="9" id="KW-1185">Reference proteome</keyword>
<name>D2C4G8_THEP2</name>
<keyword evidence="3 6" id="KW-0658">Purine biosynthesis</keyword>
<dbReference type="CDD" id="cd08645">
    <property type="entry name" value="FMT_core_GART"/>
    <property type="match status" value="1"/>
</dbReference>
<dbReference type="GO" id="GO:0004644">
    <property type="term" value="F:phosphoribosylglycinamide formyltransferase activity"/>
    <property type="evidence" value="ECO:0007669"/>
    <property type="project" value="UniProtKB-UniRule"/>
</dbReference>
<comment type="caution">
    <text evidence="6">Lacks conserved residue(s) required for the propagation of feature annotation.</text>
</comment>
<dbReference type="InterPro" id="IPR004607">
    <property type="entry name" value="GART"/>
</dbReference>
<dbReference type="EC" id="2.1.2.2" evidence="6"/>
<dbReference type="RefSeq" id="WP_004080015.1">
    <property type="nucleotide sequence ID" value="NC_013642.1"/>
</dbReference>
<dbReference type="KEGG" id="tnp:Tnap_1546"/>
<dbReference type="PANTHER" id="PTHR43369:SF2">
    <property type="entry name" value="PHOSPHORIBOSYLGLYCINAMIDE FORMYLTRANSFERASE"/>
    <property type="match status" value="1"/>
</dbReference>
<feature type="binding site" evidence="6">
    <location>
        <begin position="91"/>
        <end position="94"/>
    </location>
    <ligand>
        <name>(6R)-10-formyltetrahydrofolate</name>
        <dbReference type="ChEBI" id="CHEBI:195366"/>
    </ligand>
</feature>
<feature type="site" description="Raises pKa of active site His" evidence="6">
    <location>
        <position position="146"/>
    </location>
</feature>
<accession>D2C4G8</accession>
<dbReference type="HAMAP" id="MF_01930">
    <property type="entry name" value="PurN"/>
    <property type="match status" value="1"/>
</dbReference>
<dbReference type="HOGENOM" id="CLU_038395_1_3_0"/>
<dbReference type="InterPro" id="IPR036477">
    <property type="entry name" value="Formyl_transf_N_sf"/>
</dbReference>
<comment type="function">
    <text evidence="6">Catalyzes the transfer of a formyl group from 10-formyltetrahydrofolate to 5-phospho-ribosyl-glycinamide (GAR), producing 5-phospho-ribosyl-N-formylglycinamide (FGAR) and tetrahydrofolate.</text>
</comment>
<protein>
    <recommendedName>
        <fullName evidence="6">Phosphoribosylglycinamide formyltransferase</fullName>
        <ecNumber evidence="6">2.1.2.2</ecNumber>
    </recommendedName>
    <alternativeName>
        <fullName evidence="6">5'-phosphoribosylglycinamide transformylase</fullName>
    </alternativeName>
    <alternativeName>
        <fullName evidence="6">GAR transformylase</fullName>
        <shortName evidence="6">GART</shortName>
    </alternativeName>
</protein>
<dbReference type="InterPro" id="IPR001555">
    <property type="entry name" value="GART_AS"/>
</dbReference>
<feature type="binding site" evidence="6">
    <location>
        <position position="108"/>
    </location>
    <ligand>
        <name>(6R)-10-formyltetrahydrofolate</name>
        <dbReference type="ChEBI" id="CHEBI:195366"/>
    </ligand>
</feature>
<comment type="similarity">
    <text evidence="4 6">Belongs to the GART family.</text>
</comment>
<dbReference type="Pfam" id="PF00551">
    <property type="entry name" value="Formyl_trans_N"/>
    <property type="match status" value="1"/>
</dbReference>
<evidence type="ECO:0000256" key="3">
    <source>
        <dbReference type="ARBA" id="ARBA00022755"/>
    </source>
</evidence>
<evidence type="ECO:0000313" key="9">
    <source>
        <dbReference type="Proteomes" id="UP000000940"/>
    </source>
</evidence>
<dbReference type="UniPathway" id="UPA00074">
    <property type="reaction ID" value="UER00126"/>
</dbReference>
<evidence type="ECO:0000313" key="8">
    <source>
        <dbReference type="EMBL" id="ADA67622.1"/>
    </source>
</evidence>
<proteinExistence type="inferred from homology"/>
<gene>
    <name evidence="6" type="primary">purN</name>
    <name evidence="8" type="ordered locus">Tnap_1546</name>
</gene>
<evidence type="ECO:0000256" key="5">
    <source>
        <dbReference type="ARBA" id="ARBA00047664"/>
    </source>
</evidence>
<reference evidence="8 9" key="1">
    <citation type="submission" date="2009-12" db="EMBL/GenBank/DDBJ databases">
        <title>Complete sequence of Thermotoga petrophila RKU-1.</title>
        <authorList>
            <consortium name="US DOE Joint Genome Institute"/>
            <person name="Lucas S."/>
            <person name="Copeland A."/>
            <person name="Lapidus A."/>
            <person name="Glavina del Rio T."/>
            <person name="Dalin E."/>
            <person name="Tice H."/>
            <person name="Bruce D."/>
            <person name="Goodwin L."/>
            <person name="Pitluck S."/>
            <person name="Munk A.C."/>
            <person name="Brettin T."/>
            <person name="Detter J.C."/>
            <person name="Han C."/>
            <person name="Tapia R."/>
            <person name="Larimer F."/>
            <person name="Land M."/>
            <person name="Hauser L."/>
            <person name="Kyrpides N."/>
            <person name="Mikhailova N."/>
            <person name="Nelson K.E."/>
            <person name="Gogarten J.P."/>
            <person name="Noll K.M."/>
        </authorList>
    </citation>
    <scope>NUCLEOTIDE SEQUENCE [LARGE SCALE GENOMIC DNA]</scope>
    <source>
        <strain evidence="9">ATCC BAA-489 / DSM 13996 / JCM 10882 / RKU-10</strain>
    </source>
</reference>
<dbReference type="GO" id="GO:0005829">
    <property type="term" value="C:cytosol"/>
    <property type="evidence" value="ECO:0007669"/>
    <property type="project" value="TreeGrafter"/>
</dbReference>
<organism evidence="8 9">
    <name type="scientific">Thermotoga petrophila (strain ATCC BAA-489 / DSM 13996 / JCM 10882 / RKU-10)</name>
    <name type="common">Thermotoga naphthophila</name>
    <dbReference type="NCBI Taxonomy" id="590168"/>
    <lineage>
        <taxon>Bacteria</taxon>
        <taxon>Thermotogati</taxon>
        <taxon>Thermotogota</taxon>
        <taxon>Thermotogae</taxon>
        <taxon>Thermotogales</taxon>
        <taxon>Thermotogaceae</taxon>
        <taxon>Thermotoga</taxon>
    </lineage>
</organism>
<feature type="binding site" evidence="6">
    <location>
        <begin position="21"/>
        <end position="23"/>
    </location>
    <ligand>
        <name>N(1)-(5-phospho-beta-D-ribosyl)glycinamide</name>
        <dbReference type="ChEBI" id="CHEBI:143788"/>
    </ligand>
</feature>
<dbReference type="SUPFAM" id="SSF53328">
    <property type="entry name" value="Formyltransferase"/>
    <property type="match status" value="1"/>
</dbReference>
<dbReference type="PANTHER" id="PTHR43369">
    <property type="entry name" value="PHOSPHORIBOSYLGLYCINAMIDE FORMYLTRANSFERASE"/>
    <property type="match status" value="1"/>
</dbReference>
<dbReference type="Proteomes" id="UP000000940">
    <property type="component" value="Chromosome"/>
</dbReference>
<evidence type="ECO:0000256" key="2">
    <source>
        <dbReference type="ARBA" id="ARBA00022679"/>
    </source>
</evidence>
<comment type="pathway">
    <text evidence="1 6">Purine metabolism; IMP biosynthesis via de novo pathway; N(2)-formyl-N(1)-(5-phospho-D-ribosyl)glycinamide from N(1)-(5-phospho-D-ribosyl)glycinamide (10-formyl THF route): step 1/1.</text>
</comment>
<dbReference type="AlphaFoldDB" id="D2C4G8"/>